<evidence type="ECO:0000256" key="4">
    <source>
        <dbReference type="ARBA" id="ARBA00013043"/>
    </source>
</evidence>
<comment type="catalytic activity">
    <reaction evidence="1">
        <text>7,8-dihydroneopterin = 6-hydroxymethyl-7,8-dihydropterin + glycolaldehyde</text>
        <dbReference type="Rhea" id="RHEA:10540"/>
        <dbReference type="ChEBI" id="CHEBI:17001"/>
        <dbReference type="ChEBI" id="CHEBI:17071"/>
        <dbReference type="ChEBI" id="CHEBI:44841"/>
        <dbReference type="EC" id="4.1.2.25"/>
    </reaction>
</comment>
<dbReference type="EMBL" id="QOVW01000086">
    <property type="protein sequence ID" value="RDB35431.1"/>
    <property type="molecule type" value="Genomic_DNA"/>
</dbReference>
<dbReference type="InterPro" id="IPR043133">
    <property type="entry name" value="GTP-CH-I_C/QueF"/>
</dbReference>
<sequence length="135" mass="15780">MENKFNENYILDKQEYCWIHINDIKTFLYIGANELEKRIGQNVTIHLSIKIKFLHTFDDLNQTVDYGDVIEHLIHKIKSLNRVGLVEYLAEQILNDLGEKFPKIAAAKLIIEKGYVPLKDFTGKIKIEAQRDYEA</sequence>
<dbReference type="InterPro" id="IPR006156">
    <property type="entry name" value="Dihydroneopterin_aldolase"/>
</dbReference>
<name>A0A369KLC0_9BACT</name>
<gene>
    <name evidence="9" type="ORF">DCC88_10275</name>
</gene>
<evidence type="ECO:0000256" key="3">
    <source>
        <dbReference type="ARBA" id="ARBA00005708"/>
    </source>
</evidence>
<comment type="similarity">
    <text evidence="3">Belongs to the DHNA family.</text>
</comment>
<dbReference type="Proteomes" id="UP000253934">
    <property type="component" value="Unassembled WGS sequence"/>
</dbReference>
<dbReference type="SMART" id="SM00905">
    <property type="entry name" value="FolB"/>
    <property type="match status" value="1"/>
</dbReference>
<evidence type="ECO:0000256" key="5">
    <source>
        <dbReference type="ARBA" id="ARBA00022909"/>
    </source>
</evidence>
<dbReference type="GO" id="GO:0005737">
    <property type="term" value="C:cytoplasm"/>
    <property type="evidence" value="ECO:0007669"/>
    <property type="project" value="TreeGrafter"/>
</dbReference>
<evidence type="ECO:0000256" key="1">
    <source>
        <dbReference type="ARBA" id="ARBA00001353"/>
    </source>
</evidence>
<dbReference type="RefSeq" id="WP_338635553.1">
    <property type="nucleotide sequence ID" value="NZ_CP146516.1"/>
</dbReference>
<dbReference type="AlphaFoldDB" id="A0A369KLC0"/>
<dbReference type="PANTHER" id="PTHR42844:SF1">
    <property type="entry name" value="DIHYDRONEOPTERIN ALDOLASE 1-RELATED"/>
    <property type="match status" value="1"/>
</dbReference>
<organism evidence="9 10">
    <name type="scientific">Spirobacillus cienkowskii</name>
    <dbReference type="NCBI Taxonomy" id="495820"/>
    <lineage>
        <taxon>Bacteria</taxon>
        <taxon>Pseudomonadati</taxon>
        <taxon>Bdellovibrionota</taxon>
        <taxon>Oligoflexia</taxon>
        <taxon>Silvanigrellales</taxon>
        <taxon>Spirobacillus</taxon>
    </lineage>
</organism>
<protein>
    <recommendedName>
        <fullName evidence="4">dihydroneopterin aldolase</fullName>
        <ecNumber evidence="4">4.1.2.25</ecNumber>
    </recommendedName>
    <alternativeName>
        <fullName evidence="7">7,8-dihydroneopterin aldolase</fullName>
    </alternativeName>
</protein>
<comment type="pathway">
    <text evidence="2">Cofactor biosynthesis; tetrahydrofolate biosynthesis; 2-amino-4-hydroxy-6-hydroxymethyl-7,8-dihydropteridine diphosphate from 7,8-dihydroneopterin triphosphate: step 3/4.</text>
</comment>
<reference evidence="9" key="1">
    <citation type="submission" date="2018-04" db="EMBL/GenBank/DDBJ databases">
        <title>Draft genome sequence of the Candidatus Spirobacillus cienkowskii, a pathogen of freshwater Daphnia species, reconstructed from hemolymph metagenomic reads.</title>
        <authorList>
            <person name="Bresciani L."/>
            <person name="Lemos L.N."/>
            <person name="Wale N."/>
            <person name="Lin J.Y."/>
            <person name="Fernandes G.R."/>
            <person name="Duffy M.A."/>
            <person name="Rodrigues J.M."/>
        </authorList>
    </citation>
    <scope>NUCLEOTIDE SEQUENCE [LARGE SCALE GENOMIC DNA]</scope>
    <source>
        <strain evidence="9">Binning01</strain>
    </source>
</reference>
<proteinExistence type="inferred from homology"/>
<comment type="caution">
    <text evidence="9">The sequence shown here is derived from an EMBL/GenBank/DDBJ whole genome shotgun (WGS) entry which is preliminary data.</text>
</comment>
<dbReference type="Gene3D" id="3.30.1130.10">
    <property type="match status" value="1"/>
</dbReference>
<feature type="domain" description="Dihydroneopterin aldolase/epimerase" evidence="8">
    <location>
        <begin position="19"/>
        <end position="131"/>
    </location>
</feature>
<keyword evidence="6" id="KW-0456">Lyase</keyword>
<dbReference type="GO" id="GO:0004150">
    <property type="term" value="F:dihydroneopterin aldolase activity"/>
    <property type="evidence" value="ECO:0007669"/>
    <property type="project" value="UniProtKB-EC"/>
</dbReference>
<dbReference type="PANTHER" id="PTHR42844">
    <property type="entry name" value="DIHYDRONEOPTERIN ALDOLASE 1-RELATED"/>
    <property type="match status" value="1"/>
</dbReference>
<keyword evidence="5" id="KW-0289">Folate biosynthesis</keyword>
<dbReference type="NCBIfam" id="TIGR00526">
    <property type="entry name" value="folB_dom"/>
    <property type="match status" value="1"/>
</dbReference>
<evidence type="ECO:0000256" key="2">
    <source>
        <dbReference type="ARBA" id="ARBA00005013"/>
    </source>
</evidence>
<dbReference type="EC" id="4.1.2.25" evidence="4"/>
<evidence type="ECO:0000256" key="6">
    <source>
        <dbReference type="ARBA" id="ARBA00023239"/>
    </source>
</evidence>
<keyword evidence="10" id="KW-1185">Reference proteome</keyword>
<evidence type="ECO:0000313" key="9">
    <source>
        <dbReference type="EMBL" id="RDB35431.1"/>
    </source>
</evidence>
<dbReference type="SUPFAM" id="SSF55620">
    <property type="entry name" value="Tetrahydrobiopterin biosynthesis enzymes-like"/>
    <property type="match status" value="1"/>
</dbReference>
<evidence type="ECO:0000259" key="8">
    <source>
        <dbReference type="SMART" id="SM00905"/>
    </source>
</evidence>
<dbReference type="Pfam" id="PF02152">
    <property type="entry name" value="FolB"/>
    <property type="match status" value="1"/>
</dbReference>
<dbReference type="GO" id="GO:0046656">
    <property type="term" value="P:folic acid biosynthetic process"/>
    <property type="evidence" value="ECO:0007669"/>
    <property type="project" value="UniProtKB-KW"/>
</dbReference>
<dbReference type="InterPro" id="IPR006157">
    <property type="entry name" value="FolB_dom"/>
</dbReference>
<evidence type="ECO:0000313" key="10">
    <source>
        <dbReference type="Proteomes" id="UP000253934"/>
    </source>
</evidence>
<accession>A0A369KLC0</accession>
<evidence type="ECO:0000256" key="7">
    <source>
        <dbReference type="ARBA" id="ARBA00032903"/>
    </source>
</evidence>